<organism evidence="1 2">
    <name type="scientific">Novosphingobium flavum</name>
    <dbReference type="NCBI Taxonomy" id="1778672"/>
    <lineage>
        <taxon>Bacteria</taxon>
        <taxon>Pseudomonadati</taxon>
        <taxon>Pseudomonadota</taxon>
        <taxon>Alphaproteobacteria</taxon>
        <taxon>Sphingomonadales</taxon>
        <taxon>Sphingomonadaceae</taxon>
        <taxon>Novosphingobium</taxon>
    </lineage>
</organism>
<name>A0A7X1FTJ6_9SPHN</name>
<dbReference type="EMBL" id="JACLAW010000010">
    <property type="protein sequence ID" value="MBC2666579.1"/>
    <property type="molecule type" value="Genomic_DNA"/>
</dbReference>
<proteinExistence type="predicted"/>
<dbReference type="AlphaFoldDB" id="A0A7X1FTJ6"/>
<sequence length="240" mass="26516">MDKAERAQIRLLLDHHGDELRRHYAEQLKAMHADHAARGVLKSGATIKEALRIAEDLTVTYIKTIVEAVADVAQNIRAFNSIYTDVTILLGDLKRGVDDSVELAVGSGERGRSARSEANRLYLAFQQRALRLVEIHRLSFTKPSPNDMQRMGIGSIAAPAASITQPAPPKNNGGKPLAAHWDAMWADIAVQLYVGDLKPKSQKEIKDAIFAWFNAKSIDVGDTAVTDRARQLWQKIEASQ</sequence>
<evidence type="ECO:0000313" key="1">
    <source>
        <dbReference type="EMBL" id="MBC2666579.1"/>
    </source>
</evidence>
<keyword evidence="2" id="KW-1185">Reference proteome</keyword>
<protein>
    <submittedName>
        <fullName evidence="1">Uncharacterized protein</fullName>
    </submittedName>
</protein>
<accession>A0A7X1FTJ6</accession>
<dbReference type="RefSeq" id="WP_185664875.1">
    <property type="nucleotide sequence ID" value="NZ_JACLAW010000010.1"/>
</dbReference>
<comment type="caution">
    <text evidence="1">The sequence shown here is derived from an EMBL/GenBank/DDBJ whole genome shotgun (WGS) entry which is preliminary data.</text>
</comment>
<reference evidence="1 2" key="1">
    <citation type="submission" date="2020-08" db="EMBL/GenBank/DDBJ databases">
        <title>The genome sequence of type strain Novosphingobium flavum NBRC 111647.</title>
        <authorList>
            <person name="Liu Y."/>
        </authorList>
    </citation>
    <scope>NUCLEOTIDE SEQUENCE [LARGE SCALE GENOMIC DNA]</scope>
    <source>
        <strain evidence="1 2">NBRC 111647</strain>
    </source>
</reference>
<evidence type="ECO:0000313" key="2">
    <source>
        <dbReference type="Proteomes" id="UP000566813"/>
    </source>
</evidence>
<gene>
    <name evidence="1" type="ORF">H7F51_13730</name>
</gene>
<dbReference type="Proteomes" id="UP000566813">
    <property type="component" value="Unassembled WGS sequence"/>
</dbReference>